<comment type="catalytic activity">
    <reaction evidence="6">
        <text>Endonucleolytic cleavage at apurinic or apyrimidinic sites to products with a 5'-phosphate.</text>
        <dbReference type="EC" id="3.1.21.7"/>
    </reaction>
</comment>
<keyword evidence="3 6" id="KW-0540">Nuclease</keyword>
<reference evidence="8" key="1">
    <citation type="journal article" date="2011" name="BMC Genomics">
        <title>Complete genome sequence of the filamentous anoxygenic phototrophic bacterium Chloroflexus aurantiacus.</title>
        <authorList>
            <person name="Tang K.H."/>
            <person name="Barry K."/>
            <person name="Chertkov O."/>
            <person name="Dalin E."/>
            <person name="Han C.S."/>
            <person name="Hauser L.J."/>
            <person name="Honchak B.M."/>
            <person name="Karbach L.E."/>
            <person name="Land M.L."/>
            <person name="Lapidus A."/>
            <person name="Larimer F.W."/>
            <person name="Mikhailova N."/>
            <person name="Pitluck S."/>
            <person name="Pierson B.K."/>
            <person name="Blankenship R.E."/>
        </authorList>
    </citation>
    <scope>NUCLEOTIDE SEQUENCE [LARGE SCALE GENOMIC DNA]</scope>
    <source>
        <strain evidence="8">ATCC 29366 / DSM 635 / J-10-fl</strain>
    </source>
</reference>
<proteinExistence type="inferred from homology"/>
<dbReference type="GO" id="GO:0016891">
    <property type="term" value="F:RNA endonuclease activity producing 5'-phosphomonoesters, hydrolytic mechanism"/>
    <property type="evidence" value="ECO:0000318"/>
    <property type="project" value="GO_Central"/>
</dbReference>
<keyword evidence="6" id="KW-0460">Magnesium</keyword>
<dbReference type="Pfam" id="PF04493">
    <property type="entry name" value="Endonuclease_5"/>
    <property type="match status" value="1"/>
</dbReference>
<sequence>MPTIDTSDERVAAAIAEQQELRARVRLHDDYSELQLVAGVDAGFEADGTLIRAAVVVVRLPDLAPVDYALVRQPVTFPYVPGLLAFREAPAIIAAIRQLRTTPDLIICDGHGIAHPRRCGIACHIGVLLDLPAIGCAKQRLIGRFTEPLPERGDRSPLYDGDDLIGWVVRTRATARPVFISPGHRVSLERAPDLVMACTTRFRLPEPTRLAHRLASHDDAPLTSDSPPLL</sequence>
<dbReference type="PANTHER" id="PTHR28511">
    <property type="entry name" value="ENDONUCLEASE V"/>
    <property type="match status" value="1"/>
</dbReference>
<dbReference type="EMBL" id="CP000909">
    <property type="protein sequence ID" value="ABY35556.1"/>
    <property type="molecule type" value="Genomic_DNA"/>
</dbReference>
<dbReference type="Proteomes" id="UP000002008">
    <property type="component" value="Chromosome"/>
</dbReference>
<dbReference type="GO" id="GO:0003727">
    <property type="term" value="F:single-stranded RNA binding"/>
    <property type="evidence" value="ECO:0000318"/>
    <property type="project" value="GO_Central"/>
</dbReference>
<dbReference type="KEGG" id="cau:Caur_2347"/>
<dbReference type="CDD" id="cd06559">
    <property type="entry name" value="Endonuclease_V"/>
    <property type="match status" value="1"/>
</dbReference>
<evidence type="ECO:0000256" key="3">
    <source>
        <dbReference type="ARBA" id="ARBA00022722"/>
    </source>
</evidence>
<dbReference type="FunCoup" id="A9WGM4">
    <property type="interactions" value="163"/>
</dbReference>
<dbReference type="GO" id="GO:0000287">
    <property type="term" value="F:magnesium ion binding"/>
    <property type="evidence" value="ECO:0007669"/>
    <property type="project" value="UniProtKB-UniRule"/>
</dbReference>
<evidence type="ECO:0000313" key="7">
    <source>
        <dbReference type="EMBL" id="ABY35556.1"/>
    </source>
</evidence>
<dbReference type="Gene3D" id="3.30.2170.10">
    <property type="entry name" value="archaeoglobus fulgidus dsm 4304 superfamily"/>
    <property type="match status" value="1"/>
</dbReference>
<gene>
    <name evidence="6" type="primary">nfi</name>
    <name evidence="7" type="ordered locus">Caur_2347</name>
</gene>
<feature type="binding site" evidence="6">
    <location>
        <position position="41"/>
    </location>
    <ligand>
        <name>Mg(2+)</name>
        <dbReference type="ChEBI" id="CHEBI:18420"/>
    </ligand>
</feature>
<name>A9WGM4_CHLAA</name>
<dbReference type="NCBIfam" id="NF008629">
    <property type="entry name" value="PRK11617.1"/>
    <property type="match status" value="1"/>
</dbReference>
<dbReference type="PATRIC" id="fig|324602.8.peg.2658"/>
<evidence type="ECO:0000256" key="5">
    <source>
        <dbReference type="ARBA" id="ARBA00022801"/>
    </source>
</evidence>
<evidence type="ECO:0000256" key="6">
    <source>
        <dbReference type="HAMAP-Rule" id="MF_00801"/>
    </source>
</evidence>
<keyword evidence="4 6" id="KW-0255">Endonuclease</keyword>
<dbReference type="InParanoid" id="A9WGM4"/>
<dbReference type="HOGENOM" id="CLU_047631_1_1_0"/>
<dbReference type="RefSeq" id="WP_012258210.1">
    <property type="nucleotide sequence ID" value="NC_010175.1"/>
</dbReference>
<keyword evidence="6" id="KW-0227">DNA damage</keyword>
<keyword evidence="5 6" id="KW-0378">Hydrolase</keyword>
<comment type="subcellular location">
    <subcellularLocation>
        <location evidence="1 6">Cytoplasm</location>
    </subcellularLocation>
</comment>
<comment type="similarity">
    <text evidence="6">Belongs to the endonuclease V family.</text>
</comment>
<keyword evidence="6" id="KW-0234">DNA repair</keyword>
<dbReference type="InterPro" id="IPR007581">
    <property type="entry name" value="Endonuclease-V"/>
</dbReference>
<comment type="cofactor">
    <cofactor evidence="6">
        <name>Mg(2+)</name>
        <dbReference type="ChEBI" id="CHEBI:18420"/>
    </cofactor>
</comment>
<dbReference type="GO" id="GO:0005737">
    <property type="term" value="C:cytoplasm"/>
    <property type="evidence" value="ECO:0007669"/>
    <property type="project" value="UniProtKB-SubCell"/>
</dbReference>
<accession>A9WGM4</accession>
<dbReference type="PANTHER" id="PTHR28511:SF1">
    <property type="entry name" value="ENDONUCLEASE V"/>
    <property type="match status" value="1"/>
</dbReference>
<evidence type="ECO:0000256" key="2">
    <source>
        <dbReference type="ARBA" id="ARBA00022490"/>
    </source>
</evidence>
<dbReference type="STRING" id="324602.Caur_2347"/>
<evidence type="ECO:0000256" key="1">
    <source>
        <dbReference type="ARBA" id="ARBA00004496"/>
    </source>
</evidence>
<dbReference type="GO" id="GO:0006281">
    <property type="term" value="P:DNA repair"/>
    <property type="evidence" value="ECO:0007669"/>
    <property type="project" value="UniProtKB-UniRule"/>
</dbReference>
<dbReference type="EnsemblBacteria" id="ABY35556">
    <property type="protein sequence ID" value="ABY35556"/>
    <property type="gene ID" value="Caur_2347"/>
</dbReference>
<evidence type="ECO:0000313" key="8">
    <source>
        <dbReference type="Proteomes" id="UP000002008"/>
    </source>
</evidence>
<protein>
    <recommendedName>
        <fullName evidence="6">Endonuclease V</fullName>
        <ecNumber evidence="6">3.1.21.7</ecNumber>
    </recommendedName>
    <alternativeName>
        <fullName evidence="6">Deoxyinosine 3'endonuclease</fullName>
    </alternativeName>
    <alternativeName>
        <fullName evidence="6">Deoxyribonuclease V</fullName>
        <shortName evidence="6">DNase V</shortName>
    </alternativeName>
</protein>
<dbReference type="GO" id="GO:0043737">
    <property type="term" value="F:deoxyribonuclease V activity"/>
    <property type="evidence" value="ECO:0000318"/>
    <property type="project" value="GO_Central"/>
</dbReference>
<evidence type="ECO:0000256" key="4">
    <source>
        <dbReference type="ARBA" id="ARBA00022759"/>
    </source>
</evidence>
<dbReference type="HAMAP" id="MF_00801">
    <property type="entry name" value="Endonuclease_5"/>
    <property type="match status" value="1"/>
</dbReference>
<keyword evidence="2 6" id="KW-0963">Cytoplasm</keyword>
<dbReference type="AlphaFoldDB" id="A9WGM4"/>
<dbReference type="eggNOG" id="COG1515">
    <property type="taxonomic scope" value="Bacteria"/>
</dbReference>
<keyword evidence="8" id="KW-1185">Reference proteome</keyword>
<dbReference type="EC" id="3.1.21.7" evidence="6"/>
<comment type="function">
    <text evidence="6">DNA repair enzyme involved in the repair of deaminated bases. Selectively cleaves double-stranded DNA at the second phosphodiester bond 3' to a deoxyinosine leaving behind the intact lesion on the nicked DNA.</text>
</comment>
<feature type="site" description="Interaction with target DNA" evidence="6">
    <location>
        <position position="79"/>
    </location>
</feature>
<organism evidence="7 8">
    <name type="scientific">Chloroflexus aurantiacus (strain ATCC 29366 / DSM 635 / J-10-fl)</name>
    <dbReference type="NCBI Taxonomy" id="324602"/>
    <lineage>
        <taxon>Bacteria</taxon>
        <taxon>Bacillati</taxon>
        <taxon>Chloroflexota</taxon>
        <taxon>Chloroflexia</taxon>
        <taxon>Chloroflexales</taxon>
        <taxon>Chloroflexineae</taxon>
        <taxon>Chloroflexaceae</taxon>
        <taxon>Chloroflexus</taxon>
    </lineage>
</organism>
<keyword evidence="6" id="KW-0479">Metal-binding</keyword>
<feature type="binding site" evidence="6">
    <location>
        <position position="109"/>
    </location>
    <ligand>
        <name>Mg(2+)</name>
        <dbReference type="ChEBI" id="CHEBI:18420"/>
    </ligand>
</feature>